<dbReference type="PANTHER" id="PTHR20854">
    <property type="entry name" value="INOSITOL MONOPHOSPHATASE"/>
    <property type="match status" value="1"/>
</dbReference>
<evidence type="ECO:0000256" key="5">
    <source>
        <dbReference type="ARBA" id="ARBA00019784"/>
    </source>
</evidence>
<dbReference type="GO" id="GO:0006020">
    <property type="term" value="P:inositol metabolic process"/>
    <property type="evidence" value="ECO:0007669"/>
    <property type="project" value="TreeGrafter"/>
</dbReference>
<organism evidence="10">
    <name type="scientific">uncultured Pleomorphomonas sp</name>
    <dbReference type="NCBI Taxonomy" id="442121"/>
    <lineage>
        <taxon>Bacteria</taxon>
        <taxon>Pseudomonadati</taxon>
        <taxon>Pseudomonadota</taxon>
        <taxon>Alphaproteobacteria</taxon>
        <taxon>Hyphomicrobiales</taxon>
        <taxon>Pleomorphomonadaceae</taxon>
        <taxon>Pleomorphomonas</taxon>
        <taxon>environmental samples</taxon>
    </lineage>
</organism>
<dbReference type="AlphaFoldDB" id="A0A212L1F5"/>
<dbReference type="Gene3D" id="3.40.190.80">
    <property type="match status" value="1"/>
</dbReference>
<keyword evidence="7 10" id="KW-0378">Hydrolase</keyword>
<evidence type="ECO:0000256" key="2">
    <source>
        <dbReference type="ARBA" id="ARBA00001946"/>
    </source>
</evidence>
<dbReference type="FunFam" id="3.30.540.10:FF:000003">
    <property type="entry name" value="Inositol-1-monophosphatase"/>
    <property type="match status" value="1"/>
</dbReference>
<dbReference type="InterPro" id="IPR000760">
    <property type="entry name" value="Inositol_monophosphatase-like"/>
</dbReference>
<comment type="similarity">
    <text evidence="3">Belongs to the inositol monophosphatase superfamily.</text>
</comment>
<feature type="binding site" evidence="9">
    <location>
        <position position="95"/>
    </location>
    <ligand>
        <name>Mg(2+)</name>
        <dbReference type="ChEBI" id="CHEBI:18420"/>
        <label>1</label>
        <note>catalytic</note>
    </ligand>
</feature>
<dbReference type="PRINTS" id="PR00377">
    <property type="entry name" value="IMPHPHTASES"/>
</dbReference>
<comment type="cofactor">
    <cofactor evidence="2 9">
        <name>Mg(2+)</name>
        <dbReference type="ChEBI" id="CHEBI:18420"/>
    </cofactor>
</comment>
<dbReference type="GO" id="GO:0008934">
    <property type="term" value="F:inositol monophosphate 1-phosphatase activity"/>
    <property type="evidence" value="ECO:0007669"/>
    <property type="project" value="TreeGrafter"/>
</dbReference>
<evidence type="ECO:0000313" key="10">
    <source>
        <dbReference type="EMBL" id="SCM71317.1"/>
    </source>
</evidence>
<gene>
    <name evidence="10" type="primary">suhB</name>
    <name evidence="10" type="ORF">KL86PLE_100101</name>
</gene>
<dbReference type="GO" id="GO:0007165">
    <property type="term" value="P:signal transduction"/>
    <property type="evidence" value="ECO:0007669"/>
    <property type="project" value="TreeGrafter"/>
</dbReference>
<feature type="binding site" evidence="9">
    <location>
        <position position="93"/>
    </location>
    <ligand>
        <name>Mg(2+)</name>
        <dbReference type="ChEBI" id="CHEBI:18420"/>
        <label>2</label>
    </ligand>
</feature>
<feature type="binding site" evidence="9">
    <location>
        <position position="96"/>
    </location>
    <ligand>
        <name>Mg(2+)</name>
        <dbReference type="ChEBI" id="CHEBI:18420"/>
        <label>1</label>
        <note>catalytic</note>
    </ligand>
</feature>
<evidence type="ECO:0000256" key="7">
    <source>
        <dbReference type="ARBA" id="ARBA00022801"/>
    </source>
</evidence>
<reference evidence="10" key="1">
    <citation type="submission" date="2016-08" db="EMBL/GenBank/DDBJ databases">
        <authorList>
            <person name="Seilhamer J.J."/>
        </authorList>
    </citation>
    <scope>NUCLEOTIDE SEQUENCE</scope>
    <source>
        <strain evidence="10">86</strain>
    </source>
</reference>
<comment type="catalytic activity">
    <reaction evidence="1">
        <text>a myo-inositol phosphate + H2O = myo-inositol + phosphate</text>
        <dbReference type="Rhea" id="RHEA:24056"/>
        <dbReference type="ChEBI" id="CHEBI:15377"/>
        <dbReference type="ChEBI" id="CHEBI:17268"/>
        <dbReference type="ChEBI" id="CHEBI:43474"/>
        <dbReference type="ChEBI" id="CHEBI:84139"/>
        <dbReference type="EC" id="3.1.3.25"/>
    </reaction>
</comment>
<accession>A0A212L1F5</accession>
<evidence type="ECO:0000256" key="8">
    <source>
        <dbReference type="ARBA" id="ARBA00022842"/>
    </source>
</evidence>
<keyword evidence="8 9" id="KW-0460">Magnesium</keyword>
<dbReference type="PROSITE" id="PS00629">
    <property type="entry name" value="IMP_1"/>
    <property type="match status" value="1"/>
</dbReference>
<dbReference type="GO" id="GO:0046872">
    <property type="term" value="F:metal ion binding"/>
    <property type="evidence" value="ECO:0007669"/>
    <property type="project" value="UniProtKB-KW"/>
</dbReference>
<feature type="binding site" evidence="9">
    <location>
        <position position="77"/>
    </location>
    <ligand>
        <name>Mg(2+)</name>
        <dbReference type="ChEBI" id="CHEBI:18420"/>
        <label>1</label>
        <note>catalytic</note>
    </ligand>
</feature>
<evidence type="ECO:0000256" key="4">
    <source>
        <dbReference type="ARBA" id="ARBA00013106"/>
    </source>
</evidence>
<name>A0A212L1F5_9HYPH</name>
<dbReference type="EMBL" id="FMJD01000002">
    <property type="protein sequence ID" value="SCM71317.1"/>
    <property type="molecule type" value="Genomic_DNA"/>
</dbReference>
<feature type="binding site" evidence="9">
    <location>
        <position position="219"/>
    </location>
    <ligand>
        <name>Mg(2+)</name>
        <dbReference type="ChEBI" id="CHEBI:18420"/>
        <label>1</label>
        <note>catalytic</note>
    </ligand>
</feature>
<dbReference type="Gene3D" id="3.30.540.10">
    <property type="entry name" value="Fructose-1,6-Bisphosphatase, subunit A, domain 1"/>
    <property type="match status" value="1"/>
</dbReference>
<protein>
    <recommendedName>
        <fullName evidence="5">Inositol-1-monophosphatase</fullName>
        <ecNumber evidence="4">3.1.3.25</ecNumber>
    </recommendedName>
</protein>
<proteinExistence type="inferred from homology"/>
<evidence type="ECO:0000256" key="1">
    <source>
        <dbReference type="ARBA" id="ARBA00001033"/>
    </source>
</evidence>
<keyword evidence="6 9" id="KW-0479">Metal-binding</keyword>
<evidence type="ECO:0000256" key="6">
    <source>
        <dbReference type="ARBA" id="ARBA00022723"/>
    </source>
</evidence>
<dbReference type="InterPro" id="IPR020583">
    <property type="entry name" value="Inositol_monoP_metal-BS"/>
</dbReference>
<dbReference type="RefSeq" id="WP_288198942.1">
    <property type="nucleotide sequence ID" value="NZ_LT608334.1"/>
</dbReference>
<dbReference type="Pfam" id="PF00459">
    <property type="entry name" value="Inositol_P"/>
    <property type="match status" value="1"/>
</dbReference>
<dbReference type="EC" id="3.1.3.25" evidence="4"/>
<evidence type="ECO:0000256" key="3">
    <source>
        <dbReference type="ARBA" id="ARBA00009759"/>
    </source>
</evidence>
<dbReference type="PANTHER" id="PTHR20854:SF4">
    <property type="entry name" value="INOSITOL-1-MONOPHOSPHATASE-RELATED"/>
    <property type="match status" value="1"/>
</dbReference>
<evidence type="ECO:0000256" key="9">
    <source>
        <dbReference type="PIRSR" id="PIRSR600760-2"/>
    </source>
</evidence>
<dbReference type="SUPFAM" id="SSF56655">
    <property type="entry name" value="Carbohydrate phosphatase"/>
    <property type="match status" value="1"/>
</dbReference>
<sequence length="266" mass="27528">MQTPETASGVAGRLAAARRIIGVAGDRAKGYFDRYDSLSVETKSSRQDVVSIADRDVEDLIRAEIHAAFPLDGLFGEERGGEGETSGYTWVVDPIDGTACFLHGLASWCVVIALVGDGRTLIGLVLDPMSGRLYQAIAGGGAWCDGRRLSVDRTTPIGGGLFALGASTVAQGAQMGRIVEGLLNAGGVFMRNGSAALSLAHVAAGHYLGFYEPRLSSWDCLAGLLLVEEAGGVVDDFLAGPGLSGKGPVFAAAPQVAEAFRALTGE</sequence>